<dbReference type="InterPro" id="IPR018300">
    <property type="entry name" value="Aminotrans_IV_CS"/>
</dbReference>
<dbReference type="InterPro" id="IPR043131">
    <property type="entry name" value="BCAT-like_N"/>
</dbReference>
<reference evidence="7 8" key="1">
    <citation type="submission" date="2020-07" db="EMBL/GenBank/DDBJ databases">
        <authorList>
            <person name="Feng H."/>
        </authorList>
    </citation>
    <scope>NUCLEOTIDE SEQUENCE [LARGE SCALE GENOMIC DNA]</scope>
    <source>
        <strain evidence="8">s-11</strain>
    </source>
</reference>
<organism evidence="7 8">
    <name type="scientific">Thermoactinomyces daqus</name>
    <dbReference type="NCBI Taxonomy" id="1329516"/>
    <lineage>
        <taxon>Bacteria</taxon>
        <taxon>Bacillati</taxon>
        <taxon>Bacillota</taxon>
        <taxon>Bacilli</taxon>
        <taxon>Bacillales</taxon>
        <taxon>Thermoactinomycetaceae</taxon>
        <taxon>Thermoactinomyces</taxon>
    </lineage>
</organism>
<dbReference type="Proteomes" id="UP000530514">
    <property type="component" value="Unassembled WGS sequence"/>
</dbReference>
<proteinExistence type="inferred from homology"/>
<dbReference type="SUPFAM" id="SSF56752">
    <property type="entry name" value="D-aminoacid aminotransferase-like PLP-dependent enzymes"/>
    <property type="match status" value="1"/>
</dbReference>
<dbReference type="InterPro" id="IPR050571">
    <property type="entry name" value="Class-IV_PLP-Dep_Aminotrnsfr"/>
</dbReference>
<evidence type="ECO:0000256" key="5">
    <source>
        <dbReference type="RuleBase" id="RU004106"/>
    </source>
</evidence>
<dbReference type="GO" id="GO:0046394">
    <property type="term" value="P:carboxylic acid biosynthetic process"/>
    <property type="evidence" value="ECO:0007669"/>
    <property type="project" value="UniProtKB-ARBA"/>
</dbReference>
<dbReference type="InterPro" id="IPR043132">
    <property type="entry name" value="BCAT-like_C"/>
</dbReference>
<evidence type="ECO:0000313" key="8">
    <source>
        <dbReference type="Proteomes" id="UP000530514"/>
    </source>
</evidence>
<evidence type="ECO:0000256" key="1">
    <source>
        <dbReference type="ARBA" id="ARBA00001933"/>
    </source>
</evidence>
<evidence type="ECO:0000256" key="3">
    <source>
        <dbReference type="ARBA" id="ARBA00011738"/>
    </source>
</evidence>
<dbReference type="Pfam" id="PF01063">
    <property type="entry name" value="Aminotran_4"/>
    <property type="match status" value="1"/>
</dbReference>
<evidence type="ECO:0000256" key="6">
    <source>
        <dbReference type="RuleBase" id="RU004516"/>
    </source>
</evidence>
<keyword evidence="7" id="KW-0808">Transferase</keyword>
<accession>A0A7W1X977</accession>
<dbReference type="PANTHER" id="PTHR42743">
    <property type="entry name" value="AMINO-ACID AMINOTRANSFERASE"/>
    <property type="match status" value="1"/>
</dbReference>
<dbReference type="GO" id="GO:0005829">
    <property type="term" value="C:cytosol"/>
    <property type="evidence" value="ECO:0007669"/>
    <property type="project" value="TreeGrafter"/>
</dbReference>
<dbReference type="AlphaFoldDB" id="A0A7W1X977"/>
<dbReference type="InterPro" id="IPR036038">
    <property type="entry name" value="Aminotransferase-like"/>
</dbReference>
<keyword evidence="4 6" id="KW-0663">Pyridoxal phosphate</keyword>
<dbReference type="CDD" id="cd00449">
    <property type="entry name" value="PLPDE_IV"/>
    <property type="match status" value="1"/>
</dbReference>
<dbReference type="GO" id="GO:0008652">
    <property type="term" value="P:amino acid biosynthetic process"/>
    <property type="evidence" value="ECO:0007669"/>
    <property type="project" value="UniProtKB-ARBA"/>
</dbReference>
<name>A0A7W1X977_9BACL</name>
<comment type="subunit">
    <text evidence="3">Homodimer.</text>
</comment>
<dbReference type="EMBL" id="JACEIP010000006">
    <property type="protein sequence ID" value="MBA4542425.1"/>
    <property type="molecule type" value="Genomic_DNA"/>
</dbReference>
<keyword evidence="7" id="KW-0032">Aminotransferase</keyword>
<evidence type="ECO:0000256" key="4">
    <source>
        <dbReference type="ARBA" id="ARBA00022898"/>
    </source>
</evidence>
<gene>
    <name evidence="7" type="ORF">H1164_05845</name>
</gene>
<dbReference type="FunFam" id="3.20.10.10:FF:000002">
    <property type="entry name" value="D-alanine aminotransferase"/>
    <property type="match status" value="1"/>
</dbReference>
<dbReference type="InterPro" id="IPR001544">
    <property type="entry name" value="Aminotrans_IV"/>
</dbReference>
<evidence type="ECO:0000256" key="2">
    <source>
        <dbReference type="ARBA" id="ARBA00009320"/>
    </source>
</evidence>
<dbReference type="OrthoDB" id="9805628at2"/>
<dbReference type="PANTHER" id="PTHR42743:SF11">
    <property type="entry name" value="AMINODEOXYCHORISMATE LYASE"/>
    <property type="match status" value="1"/>
</dbReference>
<comment type="cofactor">
    <cofactor evidence="1 6">
        <name>pyridoxal 5'-phosphate</name>
        <dbReference type="ChEBI" id="CHEBI:597326"/>
    </cofactor>
</comment>
<protein>
    <submittedName>
        <fullName evidence="7">Aminotransferase class IV</fullName>
    </submittedName>
</protein>
<comment type="similarity">
    <text evidence="2 5">Belongs to the class-IV pyridoxal-phosphate-dependent aminotransferase family.</text>
</comment>
<sequence>MMNGRLVREEEAVVSVFDHGLLYGVGAFETMRLYDGHLFLFADHLERLEAGLKRMAIKSPHSPDEWRGQIDTLIRETGYTSGVVRLMVTGGNAGAGLGSGYDQPNSFVWLRPLPFSPGEPFNRGRKMKTVSVSRQAIGGAEPYKTNNYLNSILARQELGQLSDTEGLMLTPDGYVAEGIVSNLFFVKNGVLYTPSLDLGILNGVTRRFILRLAALLGIPVKEGAFSPSFLYDSDEIFIANSLLEIVPVTEWEGREWFQFPLTKRLIEAYHQYVTWLTDSDELRGKGETNDESSD</sequence>
<dbReference type="PROSITE" id="PS00770">
    <property type="entry name" value="AA_TRANSFER_CLASS_4"/>
    <property type="match status" value="1"/>
</dbReference>
<dbReference type="Gene3D" id="3.20.10.10">
    <property type="entry name" value="D-amino Acid Aminotransferase, subunit A, domain 2"/>
    <property type="match status" value="1"/>
</dbReference>
<keyword evidence="8" id="KW-1185">Reference proteome</keyword>
<comment type="caution">
    <text evidence="7">The sequence shown here is derived from an EMBL/GenBank/DDBJ whole genome shotgun (WGS) entry which is preliminary data.</text>
</comment>
<dbReference type="Gene3D" id="3.30.470.10">
    <property type="match status" value="1"/>
</dbReference>
<evidence type="ECO:0000313" key="7">
    <source>
        <dbReference type="EMBL" id="MBA4542425.1"/>
    </source>
</evidence>
<dbReference type="GO" id="GO:0008483">
    <property type="term" value="F:transaminase activity"/>
    <property type="evidence" value="ECO:0007669"/>
    <property type="project" value="UniProtKB-KW"/>
</dbReference>